<dbReference type="AlphaFoldDB" id="A0A454XWQ1"/>
<protein>
    <submittedName>
        <fullName evidence="1">Uncharacterized protein</fullName>
    </submittedName>
</protein>
<accession>A0A8R1V3N1</accession>
<accession>A0A454XWQ1</accession>
<evidence type="ECO:0000313" key="2">
    <source>
        <dbReference type="Proteomes" id="UP000005239"/>
    </source>
</evidence>
<reference evidence="2" key="1">
    <citation type="journal article" date="2008" name="Nat. Genet.">
        <title>The Pristionchus pacificus genome provides a unique perspective on nematode lifestyle and parasitism.</title>
        <authorList>
            <person name="Dieterich C."/>
            <person name="Clifton S.W."/>
            <person name="Schuster L.N."/>
            <person name="Chinwalla A."/>
            <person name="Delehaunty K."/>
            <person name="Dinkelacker I."/>
            <person name="Fulton L."/>
            <person name="Fulton R."/>
            <person name="Godfrey J."/>
            <person name="Minx P."/>
            <person name="Mitreva M."/>
            <person name="Roeseler W."/>
            <person name="Tian H."/>
            <person name="Witte H."/>
            <person name="Yang S.P."/>
            <person name="Wilson R.K."/>
            <person name="Sommer R.J."/>
        </authorList>
    </citation>
    <scope>NUCLEOTIDE SEQUENCE [LARGE SCALE GENOMIC DNA]</scope>
    <source>
        <strain evidence="2">PS312</strain>
    </source>
</reference>
<dbReference type="Proteomes" id="UP000005239">
    <property type="component" value="Unassembled WGS sequence"/>
</dbReference>
<organism evidence="1 2">
    <name type="scientific">Pristionchus pacificus</name>
    <name type="common">Parasitic nematode worm</name>
    <dbReference type="NCBI Taxonomy" id="54126"/>
    <lineage>
        <taxon>Eukaryota</taxon>
        <taxon>Metazoa</taxon>
        <taxon>Ecdysozoa</taxon>
        <taxon>Nematoda</taxon>
        <taxon>Chromadorea</taxon>
        <taxon>Rhabditida</taxon>
        <taxon>Rhabditina</taxon>
        <taxon>Diplogasteromorpha</taxon>
        <taxon>Diplogasteroidea</taxon>
        <taxon>Neodiplogasteridae</taxon>
        <taxon>Pristionchus</taxon>
    </lineage>
</organism>
<keyword evidence="2" id="KW-1185">Reference proteome</keyword>
<proteinExistence type="predicted"/>
<sequence>MTNESVMGTGTTLITLILVMSMGLPEVGAYWGWGDNYYRQGGYGGWGNGGWGFGGWGGGWGDGGYGCYRGCCGYGRGGWGGGW</sequence>
<dbReference type="EnsemblMetazoa" id="PPA45583.1">
    <property type="protein sequence ID" value="PPA45583.1"/>
    <property type="gene ID" value="WBGene00283952"/>
</dbReference>
<evidence type="ECO:0000313" key="1">
    <source>
        <dbReference type="EnsemblMetazoa" id="PPA45583.1"/>
    </source>
</evidence>
<name>A0A454XWQ1_PRIPA</name>
<reference evidence="1" key="2">
    <citation type="submission" date="2022-06" db="UniProtKB">
        <authorList>
            <consortium name="EnsemblMetazoa"/>
        </authorList>
    </citation>
    <scope>IDENTIFICATION</scope>
    <source>
        <strain evidence="1">PS312</strain>
    </source>
</reference>
<gene>
    <name evidence="1" type="primary">WBGene00283952</name>
</gene>